<dbReference type="Pfam" id="PF00072">
    <property type="entry name" value="Response_reg"/>
    <property type="match status" value="1"/>
</dbReference>
<evidence type="ECO:0000313" key="10">
    <source>
        <dbReference type="Proteomes" id="UP000787156"/>
    </source>
</evidence>
<evidence type="ECO:0000259" key="7">
    <source>
        <dbReference type="PROSITE" id="PS50045"/>
    </source>
</evidence>
<evidence type="ECO:0000256" key="3">
    <source>
        <dbReference type="ARBA" id="ARBA00023015"/>
    </source>
</evidence>
<dbReference type="InterPro" id="IPR001789">
    <property type="entry name" value="Sig_transdc_resp-reg_receiver"/>
</dbReference>
<feature type="domain" description="Sigma-54 factor interaction" evidence="7">
    <location>
        <begin position="140"/>
        <end position="369"/>
    </location>
</feature>
<dbReference type="SMART" id="SM00448">
    <property type="entry name" value="REC"/>
    <property type="match status" value="1"/>
</dbReference>
<proteinExistence type="predicted"/>
<dbReference type="PRINTS" id="PR01590">
    <property type="entry name" value="HTHFIS"/>
</dbReference>
<dbReference type="PROSITE" id="PS00688">
    <property type="entry name" value="SIGMA54_INTERACT_3"/>
    <property type="match status" value="1"/>
</dbReference>
<name>A0A9D2URK7_ACILW</name>
<reference evidence="9" key="1">
    <citation type="journal article" date="2021" name="PeerJ">
        <title>Extensive microbial diversity within the chicken gut microbiome revealed by metagenomics and culture.</title>
        <authorList>
            <person name="Gilroy R."/>
            <person name="Ravi A."/>
            <person name="Getino M."/>
            <person name="Pursley I."/>
            <person name="Horton D.L."/>
            <person name="Alikhan N.F."/>
            <person name="Baker D."/>
            <person name="Gharbi K."/>
            <person name="Hall N."/>
            <person name="Watson M."/>
            <person name="Adriaenssens E.M."/>
            <person name="Foster-Nyarko E."/>
            <person name="Jarju S."/>
            <person name="Secka A."/>
            <person name="Antonio M."/>
            <person name="Oren A."/>
            <person name="Chaudhuri R.R."/>
            <person name="La Ragione R."/>
            <person name="Hildebrand F."/>
            <person name="Pallen M.J."/>
        </authorList>
    </citation>
    <scope>NUCLEOTIDE SEQUENCE</scope>
    <source>
        <strain evidence="9">CHK135-1449</strain>
    </source>
</reference>
<dbReference type="FunFam" id="3.40.50.300:FF:000006">
    <property type="entry name" value="DNA-binding transcriptional regulator NtrC"/>
    <property type="match status" value="1"/>
</dbReference>
<reference evidence="9" key="2">
    <citation type="submission" date="2021-09" db="EMBL/GenBank/DDBJ databases">
        <authorList>
            <person name="Gilroy R."/>
        </authorList>
    </citation>
    <scope>NUCLEOTIDE SEQUENCE</scope>
    <source>
        <strain evidence="9">CHK135-1449</strain>
    </source>
</reference>
<comment type="caution">
    <text evidence="9">The sequence shown here is derived from an EMBL/GenBank/DDBJ whole genome shotgun (WGS) entry which is preliminary data.</text>
</comment>
<keyword evidence="4" id="KW-0238">DNA-binding</keyword>
<keyword evidence="6" id="KW-0597">Phosphoprotein</keyword>
<dbReference type="InterPro" id="IPR058031">
    <property type="entry name" value="AAA_lid_NorR"/>
</dbReference>
<dbReference type="GO" id="GO:0043565">
    <property type="term" value="F:sequence-specific DNA binding"/>
    <property type="evidence" value="ECO:0007669"/>
    <property type="project" value="InterPro"/>
</dbReference>
<dbReference type="SUPFAM" id="SSF52540">
    <property type="entry name" value="P-loop containing nucleoside triphosphate hydrolases"/>
    <property type="match status" value="1"/>
</dbReference>
<dbReference type="GO" id="GO:0000160">
    <property type="term" value="P:phosphorelay signal transduction system"/>
    <property type="evidence" value="ECO:0007669"/>
    <property type="project" value="InterPro"/>
</dbReference>
<dbReference type="AlphaFoldDB" id="A0A9D2URK7"/>
<dbReference type="Pfam" id="PF00158">
    <property type="entry name" value="Sigma54_activat"/>
    <property type="match status" value="1"/>
</dbReference>
<evidence type="ECO:0000313" key="9">
    <source>
        <dbReference type="EMBL" id="HJF27431.1"/>
    </source>
</evidence>
<dbReference type="InterPro" id="IPR025944">
    <property type="entry name" value="Sigma_54_int_dom_CS"/>
</dbReference>
<dbReference type="PROSITE" id="PS00675">
    <property type="entry name" value="SIGMA54_INTERACT_1"/>
    <property type="match status" value="1"/>
</dbReference>
<dbReference type="InterPro" id="IPR002078">
    <property type="entry name" value="Sigma_54_int"/>
</dbReference>
<gene>
    <name evidence="9" type="ORF">K8V79_04160</name>
</gene>
<dbReference type="InterPro" id="IPR025662">
    <property type="entry name" value="Sigma_54_int_dom_ATP-bd_1"/>
</dbReference>
<dbReference type="Proteomes" id="UP000787156">
    <property type="component" value="Unassembled WGS sequence"/>
</dbReference>
<keyword evidence="5" id="KW-0804">Transcription</keyword>
<keyword evidence="2" id="KW-0067">ATP-binding</keyword>
<dbReference type="CDD" id="cd00009">
    <property type="entry name" value="AAA"/>
    <property type="match status" value="1"/>
</dbReference>
<dbReference type="EMBL" id="DYWX01000045">
    <property type="protein sequence ID" value="HJF27431.1"/>
    <property type="molecule type" value="Genomic_DNA"/>
</dbReference>
<dbReference type="Gene3D" id="3.40.50.2300">
    <property type="match status" value="1"/>
</dbReference>
<evidence type="ECO:0000256" key="6">
    <source>
        <dbReference type="PROSITE-ProRule" id="PRU00169"/>
    </source>
</evidence>
<dbReference type="InterPro" id="IPR003593">
    <property type="entry name" value="AAA+_ATPase"/>
</dbReference>
<protein>
    <submittedName>
        <fullName evidence="9">Sigma-54 dependent transcriptional regulator</fullName>
    </submittedName>
</protein>
<feature type="modified residue" description="4-aspartylphosphate" evidence="6">
    <location>
        <position position="55"/>
    </location>
</feature>
<evidence type="ECO:0000259" key="8">
    <source>
        <dbReference type="PROSITE" id="PS50110"/>
    </source>
</evidence>
<accession>A0A9D2URK7</accession>
<dbReference type="PROSITE" id="PS50045">
    <property type="entry name" value="SIGMA54_INTERACT_4"/>
    <property type="match status" value="1"/>
</dbReference>
<dbReference type="PROSITE" id="PS50110">
    <property type="entry name" value="RESPONSE_REGULATORY"/>
    <property type="match status" value="1"/>
</dbReference>
<dbReference type="SMART" id="SM00382">
    <property type="entry name" value="AAA"/>
    <property type="match status" value="1"/>
</dbReference>
<organism evidence="9 10">
    <name type="scientific">Acinetobacter lwoffii</name>
    <dbReference type="NCBI Taxonomy" id="28090"/>
    <lineage>
        <taxon>Bacteria</taxon>
        <taxon>Pseudomonadati</taxon>
        <taxon>Pseudomonadota</taxon>
        <taxon>Gammaproteobacteria</taxon>
        <taxon>Moraxellales</taxon>
        <taxon>Moraxellaceae</taxon>
        <taxon>Acinetobacter</taxon>
    </lineage>
</organism>
<dbReference type="InterPro" id="IPR011006">
    <property type="entry name" value="CheY-like_superfamily"/>
</dbReference>
<keyword evidence="1" id="KW-0547">Nucleotide-binding</keyword>
<dbReference type="InterPro" id="IPR027417">
    <property type="entry name" value="P-loop_NTPase"/>
</dbReference>
<dbReference type="Pfam" id="PF25601">
    <property type="entry name" value="AAA_lid_14"/>
    <property type="match status" value="1"/>
</dbReference>
<dbReference type="Gene3D" id="1.10.10.60">
    <property type="entry name" value="Homeodomain-like"/>
    <property type="match status" value="1"/>
</dbReference>
<evidence type="ECO:0000256" key="5">
    <source>
        <dbReference type="ARBA" id="ARBA00023163"/>
    </source>
</evidence>
<dbReference type="SUPFAM" id="SSF46689">
    <property type="entry name" value="Homeodomain-like"/>
    <property type="match status" value="1"/>
</dbReference>
<dbReference type="PANTHER" id="PTHR32071:SF100">
    <property type="entry name" value="RESPONSE REGULATOR PROTEIN PILR"/>
    <property type="match status" value="1"/>
</dbReference>
<dbReference type="InterPro" id="IPR002197">
    <property type="entry name" value="HTH_Fis"/>
</dbReference>
<dbReference type="PROSITE" id="PS00676">
    <property type="entry name" value="SIGMA54_INTERACT_2"/>
    <property type="match status" value="1"/>
</dbReference>
<evidence type="ECO:0000256" key="4">
    <source>
        <dbReference type="ARBA" id="ARBA00023125"/>
    </source>
</evidence>
<evidence type="ECO:0000256" key="2">
    <source>
        <dbReference type="ARBA" id="ARBA00022840"/>
    </source>
</evidence>
<dbReference type="Gene3D" id="1.10.8.60">
    <property type="match status" value="1"/>
</dbReference>
<dbReference type="Gene3D" id="3.40.50.300">
    <property type="entry name" value="P-loop containing nucleotide triphosphate hydrolases"/>
    <property type="match status" value="1"/>
</dbReference>
<dbReference type="PANTHER" id="PTHR32071">
    <property type="entry name" value="TRANSCRIPTIONAL REGULATORY PROTEIN"/>
    <property type="match status" value="1"/>
</dbReference>
<dbReference type="Pfam" id="PF02954">
    <property type="entry name" value="HTH_8"/>
    <property type="match status" value="1"/>
</dbReference>
<dbReference type="SUPFAM" id="SSF52172">
    <property type="entry name" value="CheY-like"/>
    <property type="match status" value="1"/>
</dbReference>
<evidence type="ECO:0000256" key="1">
    <source>
        <dbReference type="ARBA" id="ARBA00022741"/>
    </source>
</evidence>
<dbReference type="GO" id="GO:0005524">
    <property type="term" value="F:ATP binding"/>
    <property type="evidence" value="ECO:0007669"/>
    <property type="project" value="UniProtKB-KW"/>
</dbReference>
<keyword evidence="3" id="KW-0805">Transcription regulation</keyword>
<dbReference type="InterPro" id="IPR009057">
    <property type="entry name" value="Homeodomain-like_sf"/>
</dbReference>
<dbReference type="GO" id="GO:0006355">
    <property type="term" value="P:regulation of DNA-templated transcription"/>
    <property type="evidence" value="ECO:0007669"/>
    <property type="project" value="InterPro"/>
</dbReference>
<feature type="domain" description="Response regulatory" evidence="8">
    <location>
        <begin position="6"/>
        <end position="120"/>
    </location>
</feature>
<dbReference type="InterPro" id="IPR025943">
    <property type="entry name" value="Sigma_54_int_dom_ATP-bd_2"/>
</dbReference>
<sequence length="471" mass="53385">MEQQPLVLLVDDEEDLCTLMQMSLMRMGIRTHIAHRLEDAKQRLTDHQYDACLTDLNLPDGNGLELLHWIHQRCPDLPVAVLTAYGNMEIAIAALKAGAFDFVSKPINQKHLEQLLQKALNKPVDYDQHNANDSLEYKLLIGQSLPIQQLRVTLKKIARSQAPVFITGESGTGKEVIANLVHRLSNRSEGPFIAINCGAIPTELMESELFGHKKGSFTGATQDKQGLIQSAHGGSLFLDEIAELPLSMQVKLLRAVQEKRIRPLGSDTEIDVDFRVISASHQDLDALVQQGKFRQDLYFRIHVMDLVLPPLRERGQDILILAEHFIQKICQEWDIPVKPLSGRSKEFLLGQYYPGNVRELRNIIERAITLSDEDRIDLQHLQSAPLRHTAPVLQESTSHAELASSDQIIIPRKLPEEGLELYLEKIEKEVLLNALNLTHWNRTLAAKKLGMSFRSLRYRLKKFGLDIEEED</sequence>